<dbReference type="AlphaFoldDB" id="A0AAN7CGW9"/>
<organism evidence="4 5">
    <name type="scientific">Achaetomium macrosporum</name>
    <dbReference type="NCBI Taxonomy" id="79813"/>
    <lineage>
        <taxon>Eukaryota</taxon>
        <taxon>Fungi</taxon>
        <taxon>Dikarya</taxon>
        <taxon>Ascomycota</taxon>
        <taxon>Pezizomycotina</taxon>
        <taxon>Sordariomycetes</taxon>
        <taxon>Sordariomycetidae</taxon>
        <taxon>Sordariales</taxon>
        <taxon>Chaetomiaceae</taxon>
        <taxon>Achaetomium</taxon>
    </lineage>
</organism>
<name>A0AAN7CGW9_9PEZI</name>
<accession>A0AAN7CGW9</accession>
<evidence type="ECO:0000313" key="5">
    <source>
        <dbReference type="Proteomes" id="UP001303760"/>
    </source>
</evidence>
<dbReference type="InterPro" id="IPR036869">
    <property type="entry name" value="J_dom_sf"/>
</dbReference>
<protein>
    <recommendedName>
        <fullName evidence="3">J domain-containing protein</fullName>
    </recommendedName>
</protein>
<dbReference type="SUPFAM" id="SSF46565">
    <property type="entry name" value="Chaperone J-domain"/>
    <property type="match status" value="1"/>
</dbReference>
<dbReference type="PROSITE" id="PS00636">
    <property type="entry name" value="DNAJ_1"/>
    <property type="match status" value="1"/>
</dbReference>
<keyword evidence="5" id="KW-1185">Reference proteome</keyword>
<feature type="domain" description="J" evidence="3">
    <location>
        <begin position="11"/>
        <end position="77"/>
    </location>
</feature>
<reference evidence="4" key="2">
    <citation type="submission" date="2023-05" db="EMBL/GenBank/DDBJ databases">
        <authorList>
            <consortium name="Lawrence Berkeley National Laboratory"/>
            <person name="Steindorff A."/>
            <person name="Hensen N."/>
            <person name="Bonometti L."/>
            <person name="Westerberg I."/>
            <person name="Brannstrom I.O."/>
            <person name="Guillou S."/>
            <person name="Cros-Aarteil S."/>
            <person name="Calhoun S."/>
            <person name="Haridas S."/>
            <person name="Kuo A."/>
            <person name="Mondo S."/>
            <person name="Pangilinan J."/>
            <person name="Riley R."/>
            <person name="Labutti K."/>
            <person name="Andreopoulos B."/>
            <person name="Lipzen A."/>
            <person name="Chen C."/>
            <person name="Yanf M."/>
            <person name="Daum C."/>
            <person name="Ng V."/>
            <person name="Clum A."/>
            <person name="Ohm R."/>
            <person name="Martin F."/>
            <person name="Silar P."/>
            <person name="Natvig D."/>
            <person name="Lalanne C."/>
            <person name="Gautier V."/>
            <person name="Ament-Velasquez S.L."/>
            <person name="Kruys A."/>
            <person name="Hutchinson M.I."/>
            <person name="Powell A.J."/>
            <person name="Barry K."/>
            <person name="Miller A.N."/>
            <person name="Grigoriev I.V."/>
            <person name="Debuchy R."/>
            <person name="Gladieux P."/>
            <person name="Thoren M.H."/>
            <person name="Johannesson H."/>
        </authorList>
    </citation>
    <scope>NUCLEOTIDE SEQUENCE</scope>
    <source>
        <strain evidence="4">CBS 532.94</strain>
    </source>
</reference>
<evidence type="ECO:0000256" key="2">
    <source>
        <dbReference type="SAM" id="MobiDB-lite"/>
    </source>
</evidence>
<dbReference type="PANTHER" id="PTHR44145:SF3">
    <property type="entry name" value="DNAJ HOMOLOG SUBFAMILY A MEMBER 3, MITOCHONDRIAL"/>
    <property type="match status" value="1"/>
</dbReference>
<dbReference type="PROSITE" id="PS50076">
    <property type="entry name" value="DNAJ_2"/>
    <property type="match status" value="1"/>
</dbReference>
<evidence type="ECO:0000256" key="1">
    <source>
        <dbReference type="ARBA" id="ARBA00023186"/>
    </source>
</evidence>
<reference evidence="4" key="1">
    <citation type="journal article" date="2023" name="Mol. Phylogenet. Evol.">
        <title>Genome-scale phylogeny and comparative genomics of the fungal order Sordariales.</title>
        <authorList>
            <person name="Hensen N."/>
            <person name="Bonometti L."/>
            <person name="Westerberg I."/>
            <person name="Brannstrom I.O."/>
            <person name="Guillou S."/>
            <person name="Cros-Aarteil S."/>
            <person name="Calhoun S."/>
            <person name="Haridas S."/>
            <person name="Kuo A."/>
            <person name="Mondo S."/>
            <person name="Pangilinan J."/>
            <person name="Riley R."/>
            <person name="LaButti K."/>
            <person name="Andreopoulos B."/>
            <person name="Lipzen A."/>
            <person name="Chen C."/>
            <person name="Yan M."/>
            <person name="Daum C."/>
            <person name="Ng V."/>
            <person name="Clum A."/>
            <person name="Steindorff A."/>
            <person name="Ohm R.A."/>
            <person name="Martin F."/>
            <person name="Silar P."/>
            <person name="Natvig D.O."/>
            <person name="Lalanne C."/>
            <person name="Gautier V."/>
            <person name="Ament-Velasquez S.L."/>
            <person name="Kruys A."/>
            <person name="Hutchinson M.I."/>
            <person name="Powell A.J."/>
            <person name="Barry K."/>
            <person name="Miller A.N."/>
            <person name="Grigoriev I.V."/>
            <person name="Debuchy R."/>
            <person name="Gladieux P."/>
            <person name="Hiltunen Thoren M."/>
            <person name="Johannesson H."/>
        </authorList>
    </citation>
    <scope>NUCLEOTIDE SEQUENCE</scope>
    <source>
        <strain evidence="4">CBS 532.94</strain>
    </source>
</reference>
<feature type="compositionally biased region" description="Basic and acidic residues" evidence="2">
    <location>
        <begin position="102"/>
        <end position="171"/>
    </location>
</feature>
<sequence>MYDVPEPEISDYYADLGVSQYASAREIKFAWFKLAKLYHPDKKAPGRAVDAKEFRKIREAYDCLKDEAARARYDAIYHHIQAQWAQYRERQDRFRRSQQHAQAEDEARRRRAAEQRAAKEEAARRRAREEREREAEERSREAARKVRERQEQAARERLRKDEEAAKRRKEELEELERAIKEARKRAEEIQRVRLILERQMEADKRSAEAVRKARAEQEQAARERLKTAEIEEKHEALRRNWASLREAADHGRVGRQQPSGPHVCAHSRSGWVRKRGQTSCVFCGMNRKKGGFLCLDCLSVACHNCKTKQCTGSH</sequence>
<dbReference type="EMBL" id="MU860016">
    <property type="protein sequence ID" value="KAK4241844.1"/>
    <property type="molecule type" value="Genomic_DNA"/>
</dbReference>
<evidence type="ECO:0000259" key="3">
    <source>
        <dbReference type="PROSITE" id="PS50076"/>
    </source>
</evidence>
<comment type="caution">
    <text evidence="4">The sequence shown here is derived from an EMBL/GenBank/DDBJ whole genome shotgun (WGS) entry which is preliminary data.</text>
</comment>
<dbReference type="PRINTS" id="PR00625">
    <property type="entry name" value="JDOMAIN"/>
</dbReference>
<dbReference type="InterPro" id="IPR018253">
    <property type="entry name" value="DnaJ_domain_CS"/>
</dbReference>
<dbReference type="InterPro" id="IPR051938">
    <property type="entry name" value="Apopto_cytoskel_mod"/>
</dbReference>
<dbReference type="InterPro" id="IPR001623">
    <property type="entry name" value="DnaJ_domain"/>
</dbReference>
<dbReference type="Gene3D" id="1.10.287.110">
    <property type="entry name" value="DnaJ domain"/>
    <property type="match status" value="1"/>
</dbReference>
<dbReference type="PANTHER" id="PTHR44145">
    <property type="entry name" value="DNAJ HOMOLOG SUBFAMILY A MEMBER 3, MITOCHONDRIAL"/>
    <property type="match status" value="1"/>
</dbReference>
<keyword evidence="1" id="KW-0143">Chaperone</keyword>
<dbReference type="SMART" id="SM00271">
    <property type="entry name" value="DnaJ"/>
    <property type="match status" value="1"/>
</dbReference>
<dbReference type="Pfam" id="PF00226">
    <property type="entry name" value="DnaJ"/>
    <property type="match status" value="1"/>
</dbReference>
<evidence type="ECO:0000313" key="4">
    <source>
        <dbReference type="EMBL" id="KAK4241844.1"/>
    </source>
</evidence>
<gene>
    <name evidence="4" type="ORF">C8A03DRAFT_11913</name>
</gene>
<dbReference type="CDD" id="cd06257">
    <property type="entry name" value="DnaJ"/>
    <property type="match status" value="1"/>
</dbReference>
<proteinExistence type="predicted"/>
<dbReference type="Proteomes" id="UP001303760">
    <property type="component" value="Unassembled WGS sequence"/>
</dbReference>
<feature type="region of interest" description="Disordered" evidence="2">
    <location>
        <begin position="91"/>
        <end position="171"/>
    </location>
</feature>